<dbReference type="RefSeq" id="WP_099514712.1">
    <property type="nucleotide sequence ID" value="NZ_CP016618.1"/>
</dbReference>
<dbReference type="EMBL" id="CP016618">
    <property type="protein sequence ID" value="ANY83730.1"/>
    <property type="molecule type" value="Genomic_DNA"/>
</dbReference>
<organism evidence="1">
    <name type="scientific">Microvirga ossetica</name>
    <dbReference type="NCBI Taxonomy" id="1882682"/>
    <lineage>
        <taxon>Bacteria</taxon>
        <taxon>Pseudomonadati</taxon>
        <taxon>Pseudomonadota</taxon>
        <taxon>Alphaproteobacteria</taxon>
        <taxon>Hyphomicrobiales</taxon>
        <taxon>Methylobacteriaceae</taxon>
        <taxon>Microvirga</taxon>
    </lineage>
</organism>
<accession>A0A1B2EUU0</accession>
<gene>
    <name evidence="1" type="ORF">BB934_36445</name>
</gene>
<sequence>MTTKKMKNLLGFWRELVCRRDELTRHIFAIDLAPPAKGIARMSKTKPDPNHSRHPALEELRQILAREETLEEFRKRYGYDPTEPARRVRVREARKVTDKGR</sequence>
<reference evidence="1" key="1">
    <citation type="submission" date="2016-07" db="EMBL/GenBank/DDBJ databases">
        <title>Microvirga ossetica sp. nov. a new species of rhizobia isolated from root nodules of the legume species Vicia alpestris Steven originated from North Ossetia region in the Caucasus.</title>
        <authorList>
            <person name="Safronova V.I."/>
            <person name="Kuznetsova I.G."/>
            <person name="Sazanova A.L."/>
            <person name="Belimov A."/>
            <person name="Andronov E."/>
            <person name="Osledkin Y.S."/>
            <person name="Onishchuk O.P."/>
            <person name="Kurchak O.N."/>
            <person name="Shaposhnikov A.I."/>
            <person name="Willems A."/>
            <person name="Tikhonovich I.A."/>
        </authorList>
    </citation>
    <scope>NUCLEOTIDE SEQUENCE [LARGE SCALE GENOMIC DNA]</scope>
    <source>
        <strain evidence="1">V5/3M</strain>
        <plasmid evidence="1">unnamed3</plasmid>
    </source>
</reference>
<keyword evidence="1" id="KW-0614">Plasmid</keyword>
<dbReference type="KEGG" id="moc:BB934_36445"/>
<name>A0A1B2EUU0_9HYPH</name>
<evidence type="ECO:0000313" key="1">
    <source>
        <dbReference type="EMBL" id="ANY83730.1"/>
    </source>
</evidence>
<geneLocation type="plasmid" evidence="1">
    <name>unnamed3</name>
</geneLocation>
<dbReference type="AlphaFoldDB" id="A0A1B2EUU0"/>
<protein>
    <submittedName>
        <fullName evidence="1">Uncharacterized protein</fullName>
    </submittedName>
</protein>
<proteinExistence type="predicted"/>